<dbReference type="AlphaFoldDB" id="A0A859FI50"/>
<accession>A0A859FI50</accession>
<evidence type="ECO:0000313" key="1">
    <source>
        <dbReference type="EMBL" id="QKS72827.1"/>
    </source>
</evidence>
<name>A0A859FI50_9BACI</name>
<proteinExistence type="predicted"/>
<dbReference type="KEGG" id="psua:FLK61_40160"/>
<dbReference type="Proteomes" id="UP000318138">
    <property type="component" value="Chromosome"/>
</dbReference>
<dbReference type="EMBL" id="CP041372">
    <property type="protein sequence ID" value="QKS72827.1"/>
    <property type="molecule type" value="Genomic_DNA"/>
</dbReference>
<keyword evidence="2" id="KW-1185">Reference proteome</keyword>
<evidence type="ECO:0000313" key="2">
    <source>
        <dbReference type="Proteomes" id="UP000318138"/>
    </source>
</evidence>
<gene>
    <name evidence="1" type="ORF">FLK61_40160</name>
</gene>
<reference evidence="2" key="1">
    <citation type="submission" date="2019-07" db="EMBL/GenBank/DDBJ databases">
        <title>Bacillus alkalisoli sp. nov. isolated from saline soil.</title>
        <authorList>
            <person name="Sun J.-Q."/>
            <person name="Xu L."/>
        </authorList>
    </citation>
    <scope>NUCLEOTIDE SEQUENCE [LARGE SCALE GENOMIC DNA]</scope>
    <source>
        <strain evidence="2">M4U3P1</strain>
    </source>
</reference>
<protein>
    <submittedName>
        <fullName evidence="1">Uncharacterized protein</fullName>
    </submittedName>
</protein>
<sequence length="74" mass="8477">MEHVFAMSVYTNNTTTFIINDSTKDDEVTTILHEFLLQHHLSHPATVLCYGHTYTDNLIFRVQDTVPSLHNALC</sequence>
<organism evidence="1 2">
    <name type="scientific">Paenalkalicoccus suaedae</name>
    <dbReference type="NCBI Taxonomy" id="2592382"/>
    <lineage>
        <taxon>Bacteria</taxon>
        <taxon>Bacillati</taxon>
        <taxon>Bacillota</taxon>
        <taxon>Bacilli</taxon>
        <taxon>Bacillales</taxon>
        <taxon>Bacillaceae</taxon>
        <taxon>Paenalkalicoccus</taxon>
    </lineage>
</organism>